<evidence type="ECO:0000313" key="2">
    <source>
        <dbReference type="EMBL" id="MDI1487681.1"/>
    </source>
</evidence>
<feature type="region of interest" description="Disordered" evidence="1">
    <location>
        <begin position="1"/>
        <end position="62"/>
    </location>
</feature>
<feature type="compositionally biased region" description="Low complexity" evidence="1">
    <location>
        <begin position="120"/>
        <end position="129"/>
    </location>
</feature>
<organism evidence="2 3">
    <name type="scientific">Ramalina farinacea</name>
    <dbReference type="NCBI Taxonomy" id="258253"/>
    <lineage>
        <taxon>Eukaryota</taxon>
        <taxon>Fungi</taxon>
        <taxon>Dikarya</taxon>
        <taxon>Ascomycota</taxon>
        <taxon>Pezizomycotina</taxon>
        <taxon>Lecanoromycetes</taxon>
        <taxon>OSLEUM clade</taxon>
        <taxon>Lecanoromycetidae</taxon>
        <taxon>Lecanorales</taxon>
        <taxon>Lecanorineae</taxon>
        <taxon>Ramalinaceae</taxon>
        <taxon>Ramalina</taxon>
    </lineage>
</organism>
<protein>
    <submittedName>
        <fullName evidence="2">Uncharacterized protein</fullName>
    </submittedName>
</protein>
<sequence>MSSKEQPPHGTYLSKSSRSGLFHPELTTSPLAVPSPSRDNQLVERSTTGHSHTFPKSKEEQMGELVETINTYRLELDKTTRNTEDLTRRYKDLERRNESLESLNRSLKSQNEDLQRRNESLQQELQENQAAHGIVRENQKQVRQTTNMPLAIMPFQPSQHIVQRSTIPASAQQHVDHLSDNLNHLFRQAEIWAGTHANSPVPAALQSVTKSFKERQLKLAIPSQLLHDPNTLRHVMTKLILFAMIEATFQPQCFEHFKPEFGDQLTAERRNVYGGIPSQERKALAEARSGAIKKFVRDPNWAGFLNNFVSSKCGEIWQMLRPVFGAGAAAAAAWPSFVGLFRQAVSIALTMHQRVCLFRIDFPPTGEKSCYNPAVMQTVGSTGSEWQPSAGAGPQRLRLAATPIIYETTWGVNGAMGEPKPICKANVLLE</sequence>
<feature type="compositionally biased region" description="Polar residues" evidence="1">
    <location>
        <begin position="37"/>
        <end position="51"/>
    </location>
</feature>
<accession>A0AA43TQK0</accession>
<feature type="compositionally biased region" description="Polar residues" evidence="1">
    <location>
        <begin position="100"/>
        <end position="109"/>
    </location>
</feature>
<reference evidence="2" key="1">
    <citation type="journal article" date="2023" name="Genome Biol. Evol.">
        <title>First Whole Genome Sequence and Flow Cytometry Genome Size Data for the Lichen-Forming Fungus Ramalina farinacea (Ascomycota).</title>
        <authorList>
            <person name="Llewellyn T."/>
            <person name="Mian S."/>
            <person name="Hill R."/>
            <person name="Leitch I.J."/>
            <person name="Gaya E."/>
        </authorList>
    </citation>
    <scope>NUCLEOTIDE SEQUENCE</scope>
    <source>
        <strain evidence="2">LIQ254RAFAR</strain>
    </source>
</reference>
<keyword evidence="3" id="KW-1185">Reference proteome</keyword>
<dbReference type="EMBL" id="JAPUFD010000006">
    <property type="protein sequence ID" value="MDI1487681.1"/>
    <property type="molecule type" value="Genomic_DNA"/>
</dbReference>
<dbReference type="AlphaFoldDB" id="A0AA43TQK0"/>
<gene>
    <name evidence="2" type="ORF">OHK93_006952</name>
</gene>
<evidence type="ECO:0000256" key="1">
    <source>
        <dbReference type="SAM" id="MobiDB-lite"/>
    </source>
</evidence>
<name>A0AA43TQK0_9LECA</name>
<comment type="caution">
    <text evidence="2">The sequence shown here is derived from an EMBL/GenBank/DDBJ whole genome shotgun (WGS) entry which is preliminary data.</text>
</comment>
<feature type="compositionally biased region" description="Basic and acidic residues" evidence="1">
    <location>
        <begin position="110"/>
        <end position="119"/>
    </location>
</feature>
<feature type="region of interest" description="Disordered" evidence="1">
    <location>
        <begin position="98"/>
        <end position="135"/>
    </location>
</feature>
<proteinExistence type="predicted"/>
<dbReference type="Proteomes" id="UP001161017">
    <property type="component" value="Unassembled WGS sequence"/>
</dbReference>
<evidence type="ECO:0000313" key="3">
    <source>
        <dbReference type="Proteomes" id="UP001161017"/>
    </source>
</evidence>